<proteinExistence type="predicted"/>
<dbReference type="EMBL" id="MOBY01000003">
    <property type="protein sequence ID" value="RON96175.1"/>
    <property type="molecule type" value="Genomic_DNA"/>
</dbReference>
<evidence type="ECO:0000259" key="1">
    <source>
        <dbReference type="Pfam" id="PF20249"/>
    </source>
</evidence>
<feature type="domain" description="Toxin VasX N-terminal region" evidence="1">
    <location>
        <begin position="17"/>
        <end position="154"/>
    </location>
</feature>
<dbReference type="RefSeq" id="WP_259740564.1">
    <property type="nucleotide sequence ID" value="NZ_MOBY01000003.1"/>
</dbReference>
<name>A0A423ND69_PSEFL</name>
<evidence type="ECO:0000313" key="2">
    <source>
        <dbReference type="EMBL" id="RON96175.1"/>
    </source>
</evidence>
<evidence type="ECO:0000313" key="3">
    <source>
        <dbReference type="Proteomes" id="UP000283650"/>
    </source>
</evidence>
<dbReference type="Proteomes" id="UP000283650">
    <property type="component" value="Unassembled WGS sequence"/>
</dbReference>
<accession>A0A423ND69</accession>
<dbReference type="CDD" id="cd20708">
    <property type="entry name" value="MIX_IV"/>
    <property type="match status" value="1"/>
</dbReference>
<reference evidence="2 3" key="1">
    <citation type="submission" date="2016-10" db="EMBL/GenBank/DDBJ databases">
        <title>Comparative genome analysis of multiple Pseudomonas spp. focuses on biocontrol and plant growth promoting traits.</title>
        <authorList>
            <person name="Tao X.-Y."/>
            <person name="Taylor C.G."/>
        </authorList>
    </citation>
    <scope>NUCLEOTIDE SEQUENCE [LARGE SCALE GENOMIC DNA]</scope>
    <source>
        <strain evidence="2 3">2F9</strain>
    </source>
</reference>
<gene>
    <name evidence="2" type="ORF">BK672_06275</name>
</gene>
<dbReference type="Pfam" id="PF20249">
    <property type="entry name" value="VasX_N"/>
    <property type="match status" value="1"/>
</dbReference>
<dbReference type="InterPro" id="IPR046864">
    <property type="entry name" value="VasX_N"/>
</dbReference>
<organism evidence="2 3">
    <name type="scientific">Pseudomonas fluorescens</name>
    <dbReference type="NCBI Taxonomy" id="294"/>
    <lineage>
        <taxon>Bacteria</taxon>
        <taxon>Pseudomonadati</taxon>
        <taxon>Pseudomonadota</taxon>
        <taxon>Gammaproteobacteria</taxon>
        <taxon>Pseudomonadales</taxon>
        <taxon>Pseudomonadaceae</taxon>
        <taxon>Pseudomonas</taxon>
    </lineage>
</organism>
<sequence>MTDKPTIKPAACPLITAVVPLRYAIGPSHAIDVSAFDLPPVNGTFPELGDDNDSTRDKALNYTARLLRNGWLYVWQSSPEKLIEFSVEAAMLKETSRGGKVIDASSKPYLMLPAGTPAMISWSPAKWNDKQFSAAKDQAKVRTRVMRNFTPGAAPASGKAASIHERIGDYMEPIGFKWSCVPETKNKPNWSSMLDDMKRCEQQAYVIADDPWGVWIDLAAMLRSQHDAFDQRRKKRSEDWAMAGALKSLADNDAKIKEQLPSITRYKELKTAWEELDTEEVRYNDDRRRLSILWNDWLKTFEAKGPSTLDTAAGHFDITTPDSRTTLEINFASACLGPSSCSLSAKALSEALDPDKQGTGKPWLLWALLGLSQRLTIAEIKSIVDLADAARDNIPGLASASVKTSKAIALAAAINNAAKNLTTHNPAKSQEALLLALSPILGSNLQNPAPAEQKISKIYLSAALGRSQQKLNIEKVNSRQIGKWISDLLETTPSHSLEKSASSSSMALEDELPFYSLAPTASADASKVKLPSVSNIVKNETNLTNLLSLSKASLDKAPIKCLVAIFAALNLRSAANDAWNTPSAKTILSSIGGAFGMAAASAAIWQKVAETNWEAALTASGKESSVARVALADALGFGWKAAGLQTLTAAVDVLAYGLDTFEAYQTGDYDTASVNAGLTAASSANISLYVKTFRAVRAARAAVIAGDAAAIGRGVTQVPHIGFKALGLSILIVGGIVARLYTQDTPLEKWIKGTKFGISPADWSGDYKKTMNEFYKIVFPISFDAYRLNEMNPYKGVIESTYLLLKLPGKEKLTSNMVKFEGEEIWGGIFGLGGKREKVIWTSGDFDVHSGTRISKESETAVYRRVYHVDREGRALNSISGKLTYSPLEGLNLPPIDIKEIAWI</sequence>
<comment type="caution">
    <text evidence="2">The sequence shown here is derived from an EMBL/GenBank/DDBJ whole genome shotgun (WGS) entry which is preliminary data.</text>
</comment>
<dbReference type="AlphaFoldDB" id="A0A423ND69"/>
<protein>
    <recommendedName>
        <fullName evidence="1">Toxin VasX N-terminal region domain-containing protein</fullName>
    </recommendedName>
</protein>